<name>A0A9P7DRT2_9AGAM</name>
<organism evidence="2 3">
    <name type="scientific">Suillus plorans</name>
    <dbReference type="NCBI Taxonomy" id="116603"/>
    <lineage>
        <taxon>Eukaryota</taxon>
        <taxon>Fungi</taxon>
        <taxon>Dikarya</taxon>
        <taxon>Basidiomycota</taxon>
        <taxon>Agaricomycotina</taxon>
        <taxon>Agaricomycetes</taxon>
        <taxon>Agaricomycetidae</taxon>
        <taxon>Boletales</taxon>
        <taxon>Suillineae</taxon>
        <taxon>Suillaceae</taxon>
        <taxon>Suillus</taxon>
    </lineage>
</organism>
<dbReference type="Proteomes" id="UP000719766">
    <property type="component" value="Unassembled WGS sequence"/>
</dbReference>
<keyword evidence="1" id="KW-0732">Signal</keyword>
<evidence type="ECO:0000313" key="2">
    <source>
        <dbReference type="EMBL" id="KAG1801498.1"/>
    </source>
</evidence>
<dbReference type="OrthoDB" id="2681754at2759"/>
<dbReference type="AlphaFoldDB" id="A0A9P7DRT2"/>
<evidence type="ECO:0000313" key="3">
    <source>
        <dbReference type="Proteomes" id="UP000719766"/>
    </source>
</evidence>
<protein>
    <submittedName>
        <fullName evidence="2">Uncharacterized protein</fullName>
    </submittedName>
</protein>
<dbReference type="GeneID" id="64595725"/>
<keyword evidence="3" id="KW-1185">Reference proteome</keyword>
<reference evidence="2" key="1">
    <citation type="journal article" date="2020" name="New Phytol.">
        <title>Comparative genomics reveals dynamic genome evolution in host specialist ectomycorrhizal fungi.</title>
        <authorList>
            <person name="Lofgren L.A."/>
            <person name="Nguyen N.H."/>
            <person name="Vilgalys R."/>
            <person name="Ruytinx J."/>
            <person name="Liao H.L."/>
            <person name="Branco S."/>
            <person name="Kuo A."/>
            <person name="LaButti K."/>
            <person name="Lipzen A."/>
            <person name="Andreopoulos W."/>
            <person name="Pangilinan J."/>
            <person name="Riley R."/>
            <person name="Hundley H."/>
            <person name="Na H."/>
            <person name="Barry K."/>
            <person name="Grigoriev I.V."/>
            <person name="Stajich J.E."/>
            <person name="Kennedy P.G."/>
        </authorList>
    </citation>
    <scope>NUCLEOTIDE SEQUENCE</scope>
    <source>
        <strain evidence="2">S12</strain>
    </source>
</reference>
<evidence type="ECO:0000256" key="1">
    <source>
        <dbReference type="SAM" id="SignalP"/>
    </source>
</evidence>
<feature type="signal peptide" evidence="1">
    <location>
        <begin position="1"/>
        <end position="24"/>
    </location>
</feature>
<feature type="chain" id="PRO_5040363664" evidence="1">
    <location>
        <begin position="25"/>
        <end position="72"/>
    </location>
</feature>
<comment type="caution">
    <text evidence="2">The sequence shown here is derived from an EMBL/GenBank/DDBJ whole genome shotgun (WGS) entry which is preliminary data.</text>
</comment>
<sequence length="72" mass="8163">MAILWAHLTTVMLSFVLLFKDTAPLIIVPRLIISIWDTHANEDCAQISTMFENCVCWTPPTELEQPEVDSCV</sequence>
<accession>A0A9P7DRT2</accession>
<dbReference type="EMBL" id="JABBWE010000007">
    <property type="protein sequence ID" value="KAG1801498.1"/>
    <property type="molecule type" value="Genomic_DNA"/>
</dbReference>
<gene>
    <name evidence="2" type="ORF">HD556DRAFT_1337907</name>
</gene>
<dbReference type="RefSeq" id="XP_041164964.1">
    <property type="nucleotide sequence ID" value="XM_041301961.1"/>
</dbReference>
<proteinExistence type="predicted"/>